<evidence type="ECO:0000256" key="1">
    <source>
        <dbReference type="ARBA" id="ARBA00009013"/>
    </source>
</evidence>
<dbReference type="Gene3D" id="3.30.750.24">
    <property type="entry name" value="STAS domain"/>
    <property type="match status" value="1"/>
</dbReference>
<dbReference type="PROSITE" id="PS50801">
    <property type="entry name" value="STAS"/>
    <property type="match status" value="1"/>
</dbReference>
<evidence type="ECO:0000256" key="2">
    <source>
        <dbReference type="RuleBase" id="RU003749"/>
    </source>
</evidence>
<feature type="domain" description="STAS" evidence="3">
    <location>
        <begin position="25"/>
        <end position="125"/>
    </location>
</feature>
<gene>
    <name evidence="4" type="ORF">J2S43_002693</name>
</gene>
<sequence length="125" mass="13543">MGVRAGAKFVEWRVAGRRHMQQPAWQLTVDRAGGTSVVTLRGEFDMACDQQVRQALLDELRTAGPGGLVLDMSAVSFADSSALATLVAVRHAAAEHGRSFILRRPSPLVVRLLQLTGMTDFLAAR</sequence>
<dbReference type="Proteomes" id="UP001240984">
    <property type="component" value="Unassembled WGS sequence"/>
</dbReference>
<comment type="similarity">
    <text evidence="1 2">Belongs to the anti-sigma-factor antagonist family.</text>
</comment>
<organism evidence="4 5">
    <name type="scientific">Catenuloplanes nepalensis</name>
    <dbReference type="NCBI Taxonomy" id="587533"/>
    <lineage>
        <taxon>Bacteria</taxon>
        <taxon>Bacillati</taxon>
        <taxon>Actinomycetota</taxon>
        <taxon>Actinomycetes</taxon>
        <taxon>Micromonosporales</taxon>
        <taxon>Micromonosporaceae</taxon>
        <taxon>Catenuloplanes</taxon>
    </lineage>
</organism>
<dbReference type="PANTHER" id="PTHR33495">
    <property type="entry name" value="ANTI-SIGMA FACTOR ANTAGONIST TM_1081-RELATED-RELATED"/>
    <property type="match status" value="1"/>
</dbReference>
<dbReference type="PANTHER" id="PTHR33495:SF2">
    <property type="entry name" value="ANTI-SIGMA FACTOR ANTAGONIST TM_1081-RELATED"/>
    <property type="match status" value="1"/>
</dbReference>
<evidence type="ECO:0000259" key="3">
    <source>
        <dbReference type="PROSITE" id="PS50801"/>
    </source>
</evidence>
<accession>A0ABT9MT34</accession>
<proteinExistence type="inferred from homology"/>
<protein>
    <recommendedName>
        <fullName evidence="2">Anti-sigma factor antagonist</fullName>
    </recommendedName>
</protein>
<dbReference type="InterPro" id="IPR003658">
    <property type="entry name" value="Anti-sigma_ant"/>
</dbReference>
<reference evidence="4 5" key="1">
    <citation type="submission" date="2023-07" db="EMBL/GenBank/DDBJ databases">
        <title>Sequencing the genomes of 1000 actinobacteria strains.</title>
        <authorList>
            <person name="Klenk H.-P."/>
        </authorList>
    </citation>
    <scope>NUCLEOTIDE SEQUENCE [LARGE SCALE GENOMIC DNA]</scope>
    <source>
        <strain evidence="4 5">DSM 44710</strain>
    </source>
</reference>
<comment type="caution">
    <text evidence="4">The sequence shown here is derived from an EMBL/GenBank/DDBJ whole genome shotgun (WGS) entry which is preliminary data.</text>
</comment>
<dbReference type="SUPFAM" id="SSF52091">
    <property type="entry name" value="SpoIIaa-like"/>
    <property type="match status" value="1"/>
</dbReference>
<dbReference type="RefSeq" id="WP_306829316.1">
    <property type="nucleotide sequence ID" value="NZ_JAUSRA010000001.1"/>
</dbReference>
<dbReference type="EMBL" id="JAUSRA010000001">
    <property type="protein sequence ID" value="MDP9794181.1"/>
    <property type="molecule type" value="Genomic_DNA"/>
</dbReference>
<dbReference type="Pfam" id="PF01740">
    <property type="entry name" value="STAS"/>
    <property type="match status" value="1"/>
</dbReference>
<dbReference type="InterPro" id="IPR036513">
    <property type="entry name" value="STAS_dom_sf"/>
</dbReference>
<name>A0ABT9MT34_9ACTN</name>
<dbReference type="NCBIfam" id="TIGR00377">
    <property type="entry name" value="ant_ant_sig"/>
    <property type="match status" value="1"/>
</dbReference>
<keyword evidence="5" id="KW-1185">Reference proteome</keyword>
<evidence type="ECO:0000313" key="5">
    <source>
        <dbReference type="Proteomes" id="UP001240984"/>
    </source>
</evidence>
<dbReference type="InterPro" id="IPR002645">
    <property type="entry name" value="STAS_dom"/>
</dbReference>
<evidence type="ECO:0000313" key="4">
    <source>
        <dbReference type="EMBL" id="MDP9794181.1"/>
    </source>
</evidence>
<dbReference type="CDD" id="cd07043">
    <property type="entry name" value="STAS_anti-anti-sigma_factors"/>
    <property type="match status" value="1"/>
</dbReference>